<evidence type="ECO:0008006" key="4">
    <source>
        <dbReference type="Google" id="ProtNLM"/>
    </source>
</evidence>
<dbReference type="AlphaFoldDB" id="A0A6I3KXA7"/>
<evidence type="ECO:0000313" key="3">
    <source>
        <dbReference type="Proteomes" id="UP000432464"/>
    </source>
</evidence>
<dbReference type="InterPro" id="IPR013207">
    <property type="entry name" value="LGFP"/>
</dbReference>
<reference evidence="2 3" key="1">
    <citation type="submission" date="2019-11" db="EMBL/GenBank/DDBJ databases">
        <title>Nocardia sp. nov. CT2-14 isolated from soil.</title>
        <authorList>
            <person name="Kanchanasin P."/>
            <person name="Tanasupawat S."/>
            <person name="Yuki M."/>
            <person name="Kudo T."/>
        </authorList>
    </citation>
    <scope>NUCLEOTIDE SEQUENCE [LARGE SCALE GENOMIC DNA]</scope>
    <source>
        <strain evidence="2 3">CT2-14</strain>
    </source>
</reference>
<proteinExistence type="predicted"/>
<name>A0A6I3KXA7_9NOCA</name>
<accession>A0A6I3KXA7</accession>
<dbReference type="Pfam" id="PF08310">
    <property type="entry name" value="LGFP"/>
    <property type="match status" value="4"/>
</dbReference>
<evidence type="ECO:0000313" key="2">
    <source>
        <dbReference type="EMBL" id="MTE13170.1"/>
    </source>
</evidence>
<comment type="caution">
    <text evidence="2">The sequence shown here is derived from an EMBL/GenBank/DDBJ whole genome shotgun (WGS) entry which is preliminary data.</text>
</comment>
<evidence type="ECO:0000256" key="1">
    <source>
        <dbReference type="SAM" id="MobiDB-lite"/>
    </source>
</evidence>
<feature type="region of interest" description="Disordered" evidence="1">
    <location>
        <begin position="72"/>
        <end position="92"/>
    </location>
</feature>
<keyword evidence="3" id="KW-1185">Reference proteome</keyword>
<protein>
    <recommendedName>
        <fullName evidence="4">LGFP repeat-containing protein</fullName>
    </recommendedName>
</protein>
<dbReference type="EMBL" id="WMBB01000004">
    <property type="protein sequence ID" value="MTE13170.1"/>
    <property type="molecule type" value="Genomic_DNA"/>
</dbReference>
<sequence>MAASRRGLLETCTGRVLLASLHRDNRSSWTRGTLAVSVAAVALTAGMGVAAARPIGPFEVGGAIEAEYDRAGGPDFFGDPTTPETDAAGGGKKQDFVNNVSIYWTAATDAHAIGGSIRDKWRGIGAESGSLKYPVVDEGDTSKPGRFQHFQGGSIYWSVGSGTHVISGVIRDKYSSVGWESSPLGFPIADENKTNSSTTHEQLFEGGAIYSTQKTGTHIVWGSIRDEWVRNGAENGRYGYPTSDEYDYEGGKAQNFQGGKVTWKPE</sequence>
<dbReference type="Proteomes" id="UP000432464">
    <property type="component" value="Unassembled WGS sequence"/>
</dbReference>
<gene>
    <name evidence="2" type="ORF">GLP40_10320</name>
</gene>
<organism evidence="2 3">
    <name type="scientific">Nocardia aurantiaca</name>
    <dbReference type="NCBI Taxonomy" id="2675850"/>
    <lineage>
        <taxon>Bacteria</taxon>
        <taxon>Bacillati</taxon>
        <taxon>Actinomycetota</taxon>
        <taxon>Actinomycetes</taxon>
        <taxon>Mycobacteriales</taxon>
        <taxon>Nocardiaceae</taxon>
        <taxon>Nocardia</taxon>
    </lineage>
</organism>